<dbReference type="Proteomes" id="UP000827549">
    <property type="component" value="Chromosome 7"/>
</dbReference>
<dbReference type="AlphaFoldDB" id="A0AAF1BQA7"/>
<name>A0AAF1BQA7_9TREE</name>
<dbReference type="EMBL" id="CP086720">
    <property type="protein sequence ID" value="WOO86010.1"/>
    <property type="molecule type" value="Genomic_DNA"/>
</dbReference>
<evidence type="ECO:0000256" key="1">
    <source>
        <dbReference type="SAM" id="MobiDB-lite"/>
    </source>
</evidence>
<proteinExistence type="predicted"/>
<feature type="region of interest" description="Disordered" evidence="1">
    <location>
        <begin position="150"/>
        <end position="250"/>
    </location>
</feature>
<evidence type="ECO:0000313" key="2">
    <source>
        <dbReference type="EMBL" id="WOO86010.1"/>
    </source>
</evidence>
<sequence>MDAYVPYHLLSEADASFVKEYQQSQRPRIGYIVVALRKAPDHPVVVMPADDRCELCASDLDLPCVVDLSDVLETDKPTKSVKCAACSSNAVSKCRVVSHMTREELLALAAADNSADIEAAWEKMRDAKTRLGIGQFYEWTRGLKGRAAAVGATSKGSPAPPVHSSDASPGGELAYQPGGNAAKGWATKPPESGPSNHGRCNPYDGSNDYGELDDKEDPDHEDRKVHYDADDEDDYSPPTALAQADHQGFSGPVTEERAQSQILPLTQVAILSLGESCDDPWYLVETAASIAPGYQLSFAPHRDDRFLRPPYTVPMFERSTFISAQLLDLMASAQRVPRGGRLTLPHYLYRARLPCSPCHALDPDTECYIHDLVMDPGKEGEDRPRCLQCIAGGKQCGWDRVWCNDGKNGADTPPPDPMGVVVVMRWDDRSNVVDKNVGRRIL</sequence>
<accession>A0AAF1BQA7</accession>
<organism evidence="2 3">
    <name type="scientific">Vanrija pseudolonga</name>
    <dbReference type="NCBI Taxonomy" id="143232"/>
    <lineage>
        <taxon>Eukaryota</taxon>
        <taxon>Fungi</taxon>
        <taxon>Dikarya</taxon>
        <taxon>Basidiomycota</taxon>
        <taxon>Agaricomycotina</taxon>
        <taxon>Tremellomycetes</taxon>
        <taxon>Trichosporonales</taxon>
        <taxon>Trichosporonaceae</taxon>
        <taxon>Vanrija</taxon>
    </lineage>
</organism>
<dbReference type="GeneID" id="87812659"/>
<reference evidence="2" key="1">
    <citation type="submission" date="2023-10" db="EMBL/GenBank/DDBJ databases">
        <authorList>
            <person name="Noh H."/>
        </authorList>
    </citation>
    <scope>NUCLEOTIDE SEQUENCE</scope>
    <source>
        <strain evidence="2">DUCC4014</strain>
    </source>
</reference>
<keyword evidence="3" id="KW-1185">Reference proteome</keyword>
<protein>
    <submittedName>
        <fullName evidence="2">Uncharacterized protein</fullName>
    </submittedName>
</protein>
<dbReference type="RefSeq" id="XP_062632036.1">
    <property type="nucleotide sequence ID" value="XM_062776052.1"/>
</dbReference>
<evidence type="ECO:0000313" key="3">
    <source>
        <dbReference type="Proteomes" id="UP000827549"/>
    </source>
</evidence>
<gene>
    <name evidence="2" type="ORF">LOC62_07G009498</name>
</gene>
<feature type="compositionally biased region" description="Basic and acidic residues" evidence="1">
    <location>
        <begin position="217"/>
        <end position="228"/>
    </location>
</feature>